<keyword evidence="1 3" id="KW-0807">Transducer</keyword>
<protein>
    <recommendedName>
        <fullName evidence="4">Methyl-accepting transducer domain-containing protein</fullName>
    </recommendedName>
</protein>
<dbReference type="PANTHER" id="PTHR32089:SF112">
    <property type="entry name" value="LYSOZYME-LIKE PROTEIN-RELATED"/>
    <property type="match status" value="1"/>
</dbReference>
<dbReference type="PRINTS" id="PR00260">
    <property type="entry name" value="CHEMTRNSDUCR"/>
</dbReference>
<dbReference type="InterPro" id="IPR004090">
    <property type="entry name" value="Chemotax_Me-accpt_rcpt"/>
</dbReference>
<dbReference type="SMART" id="SM00283">
    <property type="entry name" value="MA"/>
    <property type="match status" value="1"/>
</dbReference>
<evidence type="ECO:0000313" key="6">
    <source>
        <dbReference type="Proteomes" id="UP000681027"/>
    </source>
</evidence>
<comment type="similarity">
    <text evidence="2">Belongs to the methyl-accepting chemotaxis (MCP) protein family.</text>
</comment>
<dbReference type="InterPro" id="IPR004089">
    <property type="entry name" value="MCPsignal_dom"/>
</dbReference>
<keyword evidence="6" id="KW-1185">Reference proteome</keyword>
<proteinExistence type="inferred from homology"/>
<dbReference type="PROSITE" id="PS50111">
    <property type="entry name" value="CHEMOTAXIS_TRANSDUC_2"/>
    <property type="match status" value="1"/>
</dbReference>
<reference evidence="5 6" key="1">
    <citation type="submission" date="2021-05" db="EMBL/GenBank/DDBJ databases">
        <title>Novel Bacillus species.</title>
        <authorList>
            <person name="Liu G."/>
        </authorList>
    </citation>
    <scope>NUCLEOTIDE SEQUENCE [LARGE SCALE GENOMIC DNA]</scope>
    <source>
        <strain evidence="5 6">FJAT-49705</strain>
    </source>
</reference>
<accession>A0ABS5NNQ0</accession>
<sequence length="169" mass="18331">MSLNQSVESAAIMKELDLKLQAINDITALIHDLAEQTNLLSLNASIEAARAGEQGKGFAVVANEVKKLAEQSRESVEKISVLISEIQLDSSKALENIEHGKEFAVEGAEMVINTANGFRNMFGLMDSLATDIDEIANASEILQKAANPSHLQLIVSYPFLSKHQLGLKK</sequence>
<dbReference type="SUPFAM" id="SSF58104">
    <property type="entry name" value="Methyl-accepting chemotaxis protein (MCP) signaling domain"/>
    <property type="match status" value="1"/>
</dbReference>
<evidence type="ECO:0000313" key="5">
    <source>
        <dbReference type="EMBL" id="MBS4189420.1"/>
    </source>
</evidence>
<evidence type="ECO:0000256" key="3">
    <source>
        <dbReference type="PROSITE-ProRule" id="PRU00284"/>
    </source>
</evidence>
<dbReference type="EMBL" id="JAGYPM010000001">
    <property type="protein sequence ID" value="MBS4189420.1"/>
    <property type="molecule type" value="Genomic_DNA"/>
</dbReference>
<evidence type="ECO:0000256" key="2">
    <source>
        <dbReference type="ARBA" id="ARBA00029447"/>
    </source>
</evidence>
<organism evidence="5 6">
    <name type="scientific">Cytobacillus citreus</name>
    <dbReference type="NCBI Taxonomy" id="2833586"/>
    <lineage>
        <taxon>Bacteria</taxon>
        <taxon>Bacillati</taxon>
        <taxon>Bacillota</taxon>
        <taxon>Bacilli</taxon>
        <taxon>Bacillales</taxon>
        <taxon>Bacillaceae</taxon>
        <taxon>Cytobacillus</taxon>
    </lineage>
</organism>
<comment type="caution">
    <text evidence="5">The sequence shown here is derived from an EMBL/GenBank/DDBJ whole genome shotgun (WGS) entry which is preliminary data.</text>
</comment>
<dbReference type="Proteomes" id="UP000681027">
    <property type="component" value="Unassembled WGS sequence"/>
</dbReference>
<dbReference type="Pfam" id="PF00015">
    <property type="entry name" value="MCPsignal"/>
    <property type="match status" value="1"/>
</dbReference>
<evidence type="ECO:0000256" key="1">
    <source>
        <dbReference type="ARBA" id="ARBA00023224"/>
    </source>
</evidence>
<dbReference type="Gene3D" id="1.10.287.950">
    <property type="entry name" value="Methyl-accepting chemotaxis protein"/>
    <property type="match status" value="1"/>
</dbReference>
<evidence type="ECO:0000259" key="4">
    <source>
        <dbReference type="PROSITE" id="PS50111"/>
    </source>
</evidence>
<dbReference type="RefSeq" id="WP_213100860.1">
    <property type="nucleotide sequence ID" value="NZ_JAGYPM010000001.1"/>
</dbReference>
<dbReference type="PANTHER" id="PTHR32089">
    <property type="entry name" value="METHYL-ACCEPTING CHEMOTAXIS PROTEIN MCPB"/>
    <property type="match status" value="1"/>
</dbReference>
<name>A0ABS5NNQ0_9BACI</name>
<feature type="domain" description="Methyl-accepting transducer" evidence="4">
    <location>
        <begin position="1"/>
        <end position="140"/>
    </location>
</feature>
<gene>
    <name evidence="5" type="ORF">KHA94_04200</name>
</gene>